<proteinExistence type="predicted"/>
<feature type="transmembrane region" description="Helical" evidence="2">
    <location>
        <begin position="367"/>
        <end position="388"/>
    </location>
</feature>
<keyword evidence="5" id="KW-1185">Reference proteome</keyword>
<reference evidence="4" key="1">
    <citation type="submission" date="2021-03" db="EMBL/GenBank/DDBJ databases">
        <authorList>
            <person name="Bekaert M."/>
        </authorList>
    </citation>
    <scope>NUCLEOTIDE SEQUENCE</scope>
</reference>
<evidence type="ECO:0000259" key="3">
    <source>
        <dbReference type="PROSITE" id="PS51212"/>
    </source>
</evidence>
<dbReference type="Pfam" id="PF01822">
    <property type="entry name" value="WSC"/>
    <property type="match status" value="1"/>
</dbReference>
<dbReference type="PROSITE" id="PS51212">
    <property type="entry name" value="WSC"/>
    <property type="match status" value="1"/>
</dbReference>
<dbReference type="InterPro" id="IPR002889">
    <property type="entry name" value="WSC_carb-bd"/>
</dbReference>
<evidence type="ECO:0000313" key="4">
    <source>
        <dbReference type="EMBL" id="CAG2210888.1"/>
    </source>
</evidence>
<sequence length="878" mass="99959">MAYVMSWHGLAFCVVTFILGLVNTLKDEPLRVYITSRNYTWFEARKLCTLFKVESTYVQINELTVTSRLMWTHGTATFLPWVEYLGCFELQKGRIKEANSVIVKEGTQLSNCLLYCQGFNFIGLQQHKCICLNDIEWNSHFISSPCNIYPVKCRGDPDTFCGKQGVPKDSGFFSVYKTATVNEAHGFGNCLAISIRPSSSYFLALKCSTRLYRLCLTKSVYSNDFYQQSYSRLSWISSFQTCPDSYMLARYSMLSSNTRLTVDGTYWLSNTRRWIQEQLTNPEYCIAARVQHNGYLERFPIRCNEKLPGLCITPSYSPHDGSTGREMLTSQAPTGEPKTEQRGNNMISKDQYGVTAGQSSTKNLIRIGLIAVSSLTFLVVLAIIIVCIRMKRLPANSQNHSAPRKDVVYAKVEKVTNRKGSTNQTAVPSTSEDTYDHIDHRRNRENPDGSTYDTMENVRIEEENKYEISNESEMGEQLFICHSMGYSQVIKSNEAYITNDNFTWIQAKSSCKLIGHDNNVKTASDMIQTVWIDATATYSPWIEYLGCFQVNRQKKAFSYVTAGKQVHECLQICSDYQYIGVQQTRCICPLSDSMIEINDQRCESKSCVQDNDVSIEAKVGIGNCLTVVENNAGTDFYWASRCDLRLYQVCEHEKNKTTIQTAERFQDIWTLSHTHCSSGKLGLYSVTSLQNLQLISDTYYWLGAIRRPTYRFYSDITSSRDHCVAATIDRSGNLQRYVEDCNKSLPALCNYPDVTVPTGGLEVERGISHYPNSSSYISSSFAGLDKKNHSHRLHSKHPPSKIIDCDKANAEIRKPDTDLKQNSNIYSVQTQSEYDHINHCKMGQKIKMEIYMTLRILLKNVKTHMIIQIQRSLTNSLL</sequence>
<dbReference type="EMBL" id="CAJPWZ010001246">
    <property type="protein sequence ID" value="CAG2210888.1"/>
    <property type="molecule type" value="Genomic_DNA"/>
</dbReference>
<accession>A0A8S3RWW7</accession>
<evidence type="ECO:0000256" key="1">
    <source>
        <dbReference type="SAM" id="MobiDB-lite"/>
    </source>
</evidence>
<protein>
    <recommendedName>
        <fullName evidence="3">WSC domain-containing protein</fullName>
    </recommendedName>
</protein>
<evidence type="ECO:0000256" key="2">
    <source>
        <dbReference type="SAM" id="Phobius"/>
    </source>
</evidence>
<keyword evidence="2" id="KW-0472">Membrane</keyword>
<keyword evidence="2" id="KW-0812">Transmembrane</keyword>
<dbReference type="AlphaFoldDB" id="A0A8S3RWW7"/>
<dbReference type="SUPFAM" id="SSF56436">
    <property type="entry name" value="C-type lectin-like"/>
    <property type="match status" value="1"/>
</dbReference>
<gene>
    <name evidence="4" type="ORF">MEDL_24952</name>
</gene>
<dbReference type="OrthoDB" id="6188381at2759"/>
<organism evidence="4 5">
    <name type="scientific">Mytilus edulis</name>
    <name type="common">Blue mussel</name>
    <dbReference type="NCBI Taxonomy" id="6550"/>
    <lineage>
        <taxon>Eukaryota</taxon>
        <taxon>Metazoa</taxon>
        <taxon>Spiralia</taxon>
        <taxon>Lophotrochozoa</taxon>
        <taxon>Mollusca</taxon>
        <taxon>Bivalvia</taxon>
        <taxon>Autobranchia</taxon>
        <taxon>Pteriomorphia</taxon>
        <taxon>Mytilida</taxon>
        <taxon>Mytiloidea</taxon>
        <taxon>Mytilidae</taxon>
        <taxon>Mytilinae</taxon>
        <taxon>Mytilus</taxon>
    </lineage>
</organism>
<feature type="domain" description="WSC" evidence="3">
    <location>
        <begin position="81"/>
        <end position="179"/>
    </location>
</feature>
<dbReference type="InterPro" id="IPR016187">
    <property type="entry name" value="CTDL_fold"/>
</dbReference>
<feature type="region of interest" description="Disordered" evidence="1">
    <location>
        <begin position="320"/>
        <end position="347"/>
    </location>
</feature>
<dbReference type="Proteomes" id="UP000683360">
    <property type="component" value="Unassembled WGS sequence"/>
</dbReference>
<evidence type="ECO:0000313" key="5">
    <source>
        <dbReference type="Proteomes" id="UP000683360"/>
    </source>
</evidence>
<comment type="caution">
    <text evidence="4">The sequence shown here is derived from an EMBL/GenBank/DDBJ whole genome shotgun (WGS) entry which is preliminary data.</text>
</comment>
<name>A0A8S3RWW7_MYTED</name>
<keyword evidence="2" id="KW-1133">Transmembrane helix</keyword>